<comment type="caution">
    <text evidence="6">The sequence shown here is derived from an EMBL/GenBank/DDBJ whole genome shotgun (WGS) entry which is preliminary data.</text>
</comment>
<evidence type="ECO:0000313" key="7">
    <source>
        <dbReference type="Proteomes" id="UP001197378"/>
    </source>
</evidence>
<dbReference type="Gene3D" id="3.40.50.2000">
    <property type="entry name" value="Glycogen Phosphorylase B"/>
    <property type="match status" value="3"/>
</dbReference>
<comment type="catalytic activity">
    <reaction evidence="1">
        <text>[(1-&gt;4)-alpha-D-glucosyl](n) + phosphate = [(1-&gt;4)-alpha-D-glucosyl](n-1) + alpha-D-glucose 1-phosphate</text>
        <dbReference type="Rhea" id="RHEA:41732"/>
        <dbReference type="Rhea" id="RHEA-COMP:9584"/>
        <dbReference type="Rhea" id="RHEA-COMP:9586"/>
        <dbReference type="ChEBI" id="CHEBI:15444"/>
        <dbReference type="ChEBI" id="CHEBI:43474"/>
        <dbReference type="ChEBI" id="CHEBI:58601"/>
        <dbReference type="EC" id="2.4.1.1"/>
    </reaction>
</comment>
<evidence type="ECO:0000256" key="4">
    <source>
        <dbReference type="PIRSR" id="PIRSR000460-1"/>
    </source>
</evidence>
<dbReference type="EMBL" id="JAAXYO010000039">
    <property type="protein sequence ID" value="MBU2787267.1"/>
    <property type="molecule type" value="Genomic_DNA"/>
</dbReference>
<dbReference type="GO" id="GO:0005975">
    <property type="term" value="P:carbohydrate metabolic process"/>
    <property type="evidence" value="ECO:0007669"/>
    <property type="project" value="InterPro"/>
</dbReference>
<evidence type="ECO:0000313" key="6">
    <source>
        <dbReference type="EMBL" id="MBU2787267.1"/>
    </source>
</evidence>
<feature type="modified residue" description="N6-(pyridoxal phosphate)lysine" evidence="4">
    <location>
        <position position="605"/>
    </location>
</feature>
<dbReference type="InterPro" id="IPR024517">
    <property type="entry name" value="Glycogen_phosphorylase_DUF3417"/>
</dbReference>
<dbReference type="PIRSF" id="PIRSF000460">
    <property type="entry name" value="Pprylas_GlgP"/>
    <property type="match status" value="1"/>
</dbReference>
<dbReference type="InterPro" id="IPR000811">
    <property type="entry name" value="Glyco_trans_35"/>
</dbReference>
<dbReference type="InterPro" id="IPR052182">
    <property type="entry name" value="Glycogen/Maltodextrin_Phosph"/>
</dbReference>
<dbReference type="NCBIfam" id="TIGR02094">
    <property type="entry name" value="more_P_ylases"/>
    <property type="match status" value="1"/>
</dbReference>
<proteinExistence type="inferred from homology"/>
<dbReference type="PANTHER" id="PTHR42655:SF1">
    <property type="entry name" value="GLYCOGEN PHOSPHORYLASE"/>
    <property type="match status" value="1"/>
</dbReference>
<feature type="domain" description="DUF3417" evidence="5">
    <location>
        <begin position="12"/>
        <end position="119"/>
    </location>
</feature>
<keyword evidence="3" id="KW-0021">Allosteric enzyme</keyword>
<accession>A0AAE3CJ02</accession>
<protein>
    <submittedName>
        <fullName evidence="6">Glycosyltransferase family 1 protein</fullName>
    </submittedName>
</protein>
<dbReference type="PANTHER" id="PTHR42655">
    <property type="entry name" value="GLYCOGEN PHOSPHORYLASE"/>
    <property type="match status" value="1"/>
</dbReference>
<dbReference type="RefSeq" id="WP_215870859.1">
    <property type="nucleotide sequence ID" value="NZ_JAAXYO010000039.1"/>
</dbReference>
<dbReference type="GO" id="GO:0030170">
    <property type="term" value="F:pyridoxal phosphate binding"/>
    <property type="evidence" value="ECO:0007669"/>
    <property type="project" value="InterPro"/>
</dbReference>
<name>A0AAE3CJ02_9PROT</name>
<evidence type="ECO:0000256" key="1">
    <source>
        <dbReference type="ARBA" id="ARBA00001275"/>
    </source>
</evidence>
<dbReference type="Proteomes" id="UP001197378">
    <property type="component" value="Unassembled WGS sequence"/>
</dbReference>
<reference evidence="6" key="1">
    <citation type="journal article" date="2021" name="ISME J.">
        <title>Genomic evolution of the class Acidithiobacillia: deep-branching Proteobacteria living in extreme acidic conditions.</title>
        <authorList>
            <person name="Moya-Beltran A."/>
            <person name="Beard S."/>
            <person name="Rojas-Villalobos C."/>
            <person name="Issotta F."/>
            <person name="Gallardo Y."/>
            <person name="Ulloa R."/>
            <person name="Giaveno A."/>
            <person name="Degli Esposti M."/>
            <person name="Johnson D.B."/>
            <person name="Quatrini R."/>
        </authorList>
    </citation>
    <scope>NUCLEOTIDE SEQUENCE</scope>
    <source>
        <strain evidence="6">VAN18-1</strain>
    </source>
</reference>
<comment type="similarity">
    <text evidence="2">Belongs to the glycogen phosphorylase family.</text>
</comment>
<evidence type="ECO:0000256" key="3">
    <source>
        <dbReference type="ARBA" id="ARBA00022533"/>
    </source>
</evidence>
<dbReference type="AlphaFoldDB" id="A0AAE3CJ02"/>
<sequence>MNITPSYVLPQLPEALDGLIELALDLRWSWSYRSDVLWEQLDGELWSRTRNPWLLLQNLDAAKLDVLARDEGFLTLLQEHLQHHRQESRREGWFQKNIPSAQLQRVAYFSMEFGLSEALPIYSGGLGILAGDVLKTASDLGVPMVGIGILWQQGYFRQSLDDCGRQLELYPYNDPTQLPILPVRDPEGQWLRLELPFPGRSVILRAWQAQVGTVPLYLLDSNDPLNSPADRGITAELYGGGPEMRLQQEICLGAGGWLLLRHLGIEIDICHLNEGHAAFAILARIHSHMRDHGSDFSCALNATRAGNVFTTHTPVAAGFDRFAPELVTRYIEGAPKIFGVDLQQILALGRANAEDLREPFNMAWLAIHGSIHVNGVSALHGKVSQHLFQPLFPRWPTDEIPVCGITNGVHIPSWDNAEADALWTEHCGAERWLGELQDISAQFHNVSDTEIWQLRQKGRQQLIEFARNRLQRQLAMAHRPQEEINAAALVLDPNTLTIGFARRFTAYKRPNLLLSDPERLYRILSDPRHPVQLLIAGKAHPRDGDGKAMIQEWTQFLRRHPDLFHKVVFIADYDMLVAAQLVQGVDVWINTPRRPWEASGTSGMKVLVNGGLNCSELDGWWAEAYSDAVGWGLGDRHEHDSDSAWDRHEAEQLYQIIEQEIAPLFYQGRDESGCPCAWVEKIRSSMAELTPRFSSHRMLQEYVENLYLPAAKRLRERSSLEQLRSICAWQSHLKAHWHGLRFGELHVAETGEEYQFQMHVYLDDVPAEMIQVQLFANSVDAHGPELLPMQRSETLTGAVNSFNYRCNIAKRRPVSDYTPRIVAQHSLCEVPLENNAILWYR</sequence>
<evidence type="ECO:0000256" key="2">
    <source>
        <dbReference type="ARBA" id="ARBA00006047"/>
    </source>
</evidence>
<gene>
    <name evidence="6" type="ORF">HFQ13_03405</name>
</gene>
<evidence type="ECO:0000259" key="5">
    <source>
        <dbReference type="Pfam" id="PF11897"/>
    </source>
</evidence>
<dbReference type="Pfam" id="PF00343">
    <property type="entry name" value="Phosphorylase"/>
    <property type="match status" value="1"/>
</dbReference>
<organism evidence="6 7">
    <name type="scientific">Igneacidithiobacillus copahuensis</name>
    <dbReference type="NCBI Taxonomy" id="2724909"/>
    <lineage>
        <taxon>Bacteria</taxon>
        <taxon>Pseudomonadati</taxon>
        <taxon>Pseudomonadota</taxon>
        <taxon>Acidithiobacillia</taxon>
        <taxon>Acidithiobacillales</taxon>
        <taxon>Acidithiobacillaceae</taxon>
        <taxon>Igneacidithiobacillus</taxon>
    </lineage>
</organism>
<dbReference type="SUPFAM" id="SSF53756">
    <property type="entry name" value="UDP-Glycosyltransferase/glycogen phosphorylase"/>
    <property type="match status" value="1"/>
</dbReference>
<keyword evidence="7" id="KW-1185">Reference proteome</keyword>
<dbReference type="GO" id="GO:0008184">
    <property type="term" value="F:glycogen phosphorylase activity"/>
    <property type="evidence" value="ECO:0007669"/>
    <property type="project" value="InterPro"/>
</dbReference>
<dbReference type="InterPro" id="IPR011834">
    <property type="entry name" value="Agluc_phsphrylas"/>
</dbReference>
<keyword evidence="4" id="KW-0663">Pyridoxal phosphate</keyword>
<dbReference type="Pfam" id="PF11897">
    <property type="entry name" value="DUF3417"/>
    <property type="match status" value="1"/>
</dbReference>